<sequence>MLSRKKIAVVSGLLGSLAVTCAGVTQANAAAGPGKCTRDIQGNITCVQQIRGEIPEDGVIPHYENCMPSQPMIVPAALGNGQMKIGPQISCNNTMPTSDKGLELPALFG</sequence>
<proteinExistence type="predicted"/>
<accession>A0A101NIB3</accession>
<dbReference type="STRING" id="67285.AQI88_25145"/>
<keyword evidence="3" id="KW-1185">Reference proteome</keyword>
<name>A0A101NIB3_9ACTN</name>
<evidence type="ECO:0000313" key="2">
    <source>
        <dbReference type="EMBL" id="KUM93700.1"/>
    </source>
</evidence>
<reference evidence="2 3" key="1">
    <citation type="submission" date="2015-10" db="EMBL/GenBank/DDBJ databases">
        <title>Draft genome sequence of Streptomyces cellostaticus DSM 40189, type strain for the species Streptomyces cellostaticus.</title>
        <authorList>
            <person name="Ruckert C."/>
            <person name="Winkler A."/>
            <person name="Kalinowski J."/>
            <person name="Kampfer P."/>
            <person name="Glaeser S."/>
        </authorList>
    </citation>
    <scope>NUCLEOTIDE SEQUENCE [LARGE SCALE GENOMIC DNA]</scope>
    <source>
        <strain evidence="2 3">DSM 40189</strain>
    </source>
</reference>
<feature type="chain" id="PRO_5038378411" description="Secreted protein" evidence="1">
    <location>
        <begin position="22"/>
        <end position="109"/>
    </location>
</feature>
<gene>
    <name evidence="2" type="ORF">AQI88_25145</name>
</gene>
<dbReference type="OrthoDB" id="4241902at2"/>
<feature type="signal peptide" evidence="1">
    <location>
        <begin position="1"/>
        <end position="21"/>
    </location>
</feature>
<evidence type="ECO:0008006" key="4">
    <source>
        <dbReference type="Google" id="ProtNLM"/>
    </source>
</evidence>
<evidence type="ECO:0000256" key="1">
    <source>
        <dbReference type="SAM" id="SignalP"/>
    </source>
</evidence>
<protein>
    <recommendedName>
        <fullName evidence="4">Secreted protein</fullName>
    </recommendedName>
</protein>
<evidence type="ECO:0000313" key="3">
    <source>
        <dbReference type="Proteomes" id="UP000054241"/>
    </source>
</evidence>
<dbReference type="RefSeq" id="WP_067003343.1">
    <property type="nucleotide sequence ID" value="NZ_BNDU01000006.1"/>
</dbReference>
<dbReference type="Proteomes" id="UP000054241">
    <property type="component" value="Unassembled WGS sequence"/>
</dbReference>
<dbReference type="AlphaFoldDB" id="A0A101NIB3"/>
<organism evidence="2 3">
    <name type="scientific">Streptomyces cellostaticus</name>
    <dbReference type="NCBI Taxonomy" id="67285"/>
    <lineage>
        <taxon>Bacteria</taxon>
        <taxon>Bacillati</taxon>
        <taxon>Actinomycetota</taxon>
        <taxon>Actinomycetes</taxon>
        <taxon>Kitasatosporales</taxon>
        <taxon>Streptomycetaceae</taxon>
        <taxon>Streptomyces</taxon>
    </lineage>
</organism>
<comment type="caution">
    <text evidence="2">The sequence shown here is derived from an EMBL/GenBank/DDBJ whole genome shotgun (WGS) entry which is preliminary data.</text>
</comment>
<keyword evidence="1" id="KW-0732">Signal</keyword>
<dbReference type="EMBL" id="LMWL01000044">
    <property type="protein sequence ID" value="KUM93700.1"/>
    <property type="molecule type" value="Genomic_DNA"/>
</dbReference>